<protein>
    <submittedName>
        <fullName evidence="1">Uncharacterized protein</fullName>
    </submittedName>
</protein>
<evidence type="ECO:0000313" key="1">
    <source>
        <dbReference type="EMBL" id="DAF46280.1"/>
    </source>
</evidence>
<proteinExistence type="predicted"/>
<accession>A0A8S5S5S4</accession>
<reference evidence="1" key="1">
    <citation type="journal article" date="2021" name="Proc. Natl. Acad. Sci. U.S.A.">
        <title>A Catalog of Tens of Thousands of Viruses from Human Metagenomes Reveals Hidden Associations with Chronic Diseases.</title>
        <authorList>
            <person name="Tisza M.J."/>
            <person name="Buck C.B."/>
        </authorList>
    </citation>
    <scope>NUCLEOTIDE SEQUENCE</scope>
    <source>
        <strain evidence="1">CtzCL6</strain>
    </source>
</reference>
<sequence>MGKIQKVLRELYKSRSDAFLISIGCIGYTLKKDRLHVSDMHPIN</sequence>
<dbReference type="EMBL" id="BK032534">
    <property type="protein sequence ID" value="DAF46280.1"/>
    <property type="molecule type" value="Genomic_DNA"/>
</dbReference>
<organism evidence="1">
    <name type="scientific">Siphoviridae sp. ctzCL6</name>
    <dbReference type="NCBI Taxonomy" id="2827978"/>
    <lineage>
        <taxon>Viruses</taxon>
        <taxon>Duplodnaviria</taxon>
        <taxon>Heunggongvirae</taxon>
        <taxon>Uroviricota</taxon>
        <taxon>Caudoviricetes</taxon>
    </lineage>
</organism>
<name>A0A8S5S5S4_9CAUD</name>